<dbReference type="Proteomes" id="UP001317705">
    <property type="component" value="Chromosome"/>
</dbReference>
<dbReference type="EMBL" id="AP027151">
    <property type="protein sequence ID" value="BDV43544.1"/>
    <property type="molecule type" value="Genomic_DNA"/>
</dbReference>
<keyword evidence="4" id="KW-1185">Reference proteome</keyword>
<dbReference type="Pfam" id="PF13581">
    <property type="entry name" value="HATPase_c_2"/>
    <property type="match status" value="1"/>
</dbReference>
<proteinExistence type="predicted"/>
<dbReference type="InterPro" id="IPR003594">
    <property type="entry name" value="HATPase_dom"/>
</dbReference>
<dbReference type="InterPro" id="IPR036890">
    <property type="entry name" value="HATPase_C_sf"/>
</dbReference>
<keyword evidence="1" id="KW-0418">Kinase</keyword>
<keyword evidence="1" id="KW-0723">Serine/threonine-protein kinase</keyword>
<keyword evidence="1" id="KW-0808">Transferase</keyword>
<evidence type="ECO:0000259" key="2">
    <source>
        <dbReference type="Pfam" id="PF13581"/>
    </source>
</evidence>
<dbReference type="CDD" id="cd16936">
    <property type="entry name" value="HATPase_RsbW-like"/>
    <property type="match status" value="1"/>
</dbReference>
<accession>A0ABN6VU02</accession>
<evidence type="ECO:0000313" key="4">
    <source>
        <dbReference type="Proteomes" id="UP001317705"/>
    </source>
</evidence>
<gene>
    <name evidence="3" type="primary">rsbW</name>
    <name evidence="3" type="ORF">GURASL_24670</name>
</gene>
<evidence type="ECO:0000313" key="3">
    <source>
        <dbReference type="EMBL" id="BDV43544.1"/>
    </source>
</evidence>
<reference evidence="3 4" key="1">
    <citation type="submission" date="2022-12" db="EMBL/GenBank/DDBJ databases">
        <title>Polyphasic characterization of Geotalea uranireducens NIT-SL11 newly isolated from a complex of sewage sludge and microbially reduced graphene oxide.</title>
        <authorList>
            <person name="Xie L."/>
            <person name="Yoshida N."/>
            <person name="Meng L."/>
        </authorList>
    </citation>
    <scope>NUCLEOTIDE SEQUENCE [LARGE SCALE GENOMIC DNA]</scope>
    <source>
        <strain evidence="3 4">NIT-SL11</strain>
    </source>
</reference>
<sequence>MDKNEIEVDIKVPNQTRYLSLIGRIGEDLAKELDRYDGDRETLAYHINLVLTEAMVNAIKHANAGDPDKMVHVYINLSEHELVIRVYDDGQGFDISTIPPPDFDKLEDRGRGIFIIKSLMDSVRYDKINGGNVLEMCKTFRCPS</sequence>
<dbReference type="PANTHER" id="PTHR35526">
    <property type="entry name" value="ANTI-SIGMA-F FACTOR RSBW-RELATED"/>
    <property type="match status" value="1"/>
</dbReference>
<name>A0ABN6VU02_9BACT</name>
<feature type="domain" description="Histidine kinase/HSP90-like ATPase" evidence="2">
    <location>
        <begin position="40"/>
        <end position="138"/>
    </location>
</feature>
<evidence type="ECO:0000256" key="1">
    <source>
        <dbReference type="ARBA" id="ARBA00022527"/>
    </source>
</evidence>
<dbReference type="RefSeq" id="WP_281999671.1">
    <property type="nucleotide sequence ID" value="NZ_AP027151.1"/>
</dbReference>
<dbReference type="Gene3D" id="3.30.565.10">
    <property type="entry name" value="Histidine kinase-like ATPase, C-terminal domain"/>
    <property type="match status" value="1"/>
</dbReference>
<protein>
    <submittedName>
        <fullName evidence="3">Anti-sigma factor</fullName>
    </submittedName>
</protein>
<dbReference type="PANTHER" id="PTHR35526:SF3">
    <property type="entry name" value="ANTI-SIGMA-F FACTOR RSBW"/>
    <property type="match status" value="1"/>
</dbReference>
<dbReference type="SUPFAM" id="SSF55874">
    <property type="entry name" value="ATPase domain of HSP90 chaperone/DNA topoisomerase II/histidine kinase"/>
    <property type="match status" value="1"/>
</dbReference>
<dbReference type="InterPro" id="IPR050267">
    <property type="entry name" value="Anti-sigma-factor_SerPK"/>
</dbReference>
<organism evidence="3 4">
    <name type="scientific">Geotalea uraniireducens</name>
    <dbReference type="NCBI Taxonomy" id="351604"/>
    <lineage>
        <taxon>Bacteria</taxon>
        <taxon>Pseudomonadati</taxon>
        <taxon>Thermodesulfobacteriota</taxon>
        <taxon>Desulfuromonadia</taxon>
        <taxon>Geobacterales</taxon>
        <taxon>Geobacteraceae</taxon>
        <taxon>Geotalea</taxon>
    </lineage>
</organism>